<evidence type="ECO:0000256" key="1">
    <source>
        <dbReference type="ARBA" id="ARBA00004479"/>
    </source>
</evidence>
<dbReference type="Gene3D" id="3.80.10.10">
    <property type="entry name" value="Ribonuclease Inhibitor"/>
    <property type="match status" value="2"/>
</dbReference>
<evidence type="ECO:0000256" key="5">
    <source>
        <dbReference type="ARBA" id="ARBA00022737"/>
    </source>
</evidence>
<dbReference type="InterPro" id="IPR000719">
    <property type="entry name" value="Prot_kinase_dom"/>
</dbReference>
<keyword evidence="7" id="KW-0067">ATP-binding</keyword>
<dbReference type="SUPFAM" id="SSF52058">
    <property type="entry name" value="L domain-like"/>
    <property type="match status" value="1"/>
</dbReference>
<dbReference type="Pfam" id="PF08263">
    <property type="entry name" value="LRRNT_2"/>
    <property type="match status" value="1"/>
</dbReference>
<evidence type="ECO:0000256" key="2">
    <source>
        <dbReference type="ARBA" id="ARBA00022614"/>
    </source>
</evidence>
<name>A0A1D6E4P3_MAIZE</name>
<dbReference type="InterPro" id="IPR001245">
    <property type="entry name" value="Ser-Thr/Tyr_kinase_cat_dom"/>
</dbReference>
<dbReference type="PROSITE" id="PS50011">
    <property type="entry name" value="PROTEIN_KINASE_DOM"/>
    <property type="match status" value="1"/>
</dbReference>
<dbReference type="Pfam" id="PF07714">
    <property type="entry name" value="PK_Tyr_Ser-Thr"/>
    <property type="match status" value="1"/>
</dbReference>
<sequence>MTVSLLLSPVPCVLASAILLGGDKLVAADRCVLALRFPVSALLAFKRAIYEDPLSKLSDWNSKDEDPCAWSGVGCSGLNNRVVALDLSNSSLQGFLAPEIGSLRSLQTLVLDRNTFMGSIPKGIGMLQNLIELNLSSNQLAGPIPSEIGDMAKITKIDLHANRLDGTIPPELGKLGSLLELRLSNNCLTGIVPASNDSDVESASTSDQTGLCQLSQLTNIDLSYNFLVGDVPACLQQIQRSSLVGNCFQNNTSNRPLQQCETNQDRGKDNDADENVQKGLPEPLWLLILEVIAAVSLLCFLTLCTMTGLRRCRARSSGSETSVPWTRAVSWKENTVISIDDDLLVNVPKISRQELAEACEDFSNIIGSSQETVVYKGTLKDGREIAVVSLSVPVHYWNDYVELHFHKEAGVIEMSRPSHENVAKMVGYCKESDPFSRMLVFQYPPNGTLYEHLHDGDGWQLSWPRRMKLALAISRALRYLHTELQPPFAVAALTSSSVYLTEDFSPKIIDFERWRYLATKPGFGSLNGGSVNSVTDSRHKRFMDVQANTYAFGVILLELVSGRASVSKDTGGLVDWARKHLEHPEEFGKLVDPRLQSVNQESLGIVCNVVNLCIDLEPSRRPSMSMIAAILEEGIEASAATLLRNSSLAWAEAELAIS</sequence>
<dbReference type="InterPro" id="IPR011009">
    <property type="entry name" value="Kinase-like_dom_sf"/>
</dbReference>
<evidence type="ECO:0000256" key="3">
    <source>
        <dbReference type="ARBA" id="ARBA00022692"/>
    </source>
</evidence>
<evidence type="ECO:0000256" key="11">
    <source>
        <dbReference type="ARBA" id="ARBA00023180"/>
    </source>
</evidence>
<dbReference type="EMBL" id="CM007648">
    <property type="protein sequence ID" value="ONM15469.1"/>
    <property type="molecule type" value="Genomic_DNA"/>
</dbReference>
<keyword evidence="5" id="KW-0677">Repeat</keyword>
<dbReference type="InterPro" id="IPR032675">
    <property type="entry name" value="LRR_dom_sf"/>
</dbReference>
<evidence type="ECO:0000256" key="9">
    <source>
        <dbReference type="ARBA" id="ARBA00023136"/>
    </source>
</evidence>
<accession>A0A1D6E4P3</accession>
<gene>
    <name evidence="13" type="ORF">ZEAMMB73_Zm00001d002835</name>
</gene>
<keyword evidence="9" id="KW-0472">Membrane</keyword>
<dbReference type="PANTHER" id="PTHR46084">
    <property type="entry name" value="PROTEIN MALE DISCOVERER 2"/>
    <property type="match status" value="1"/>
</dbReference>
<organism evidence="13">
    <name type="scientific">Zea mays</name>
    <name type="common">Maize</name>
    <dbReference type="NCBI Taxonomy" id="4577"/>
    <lineage>
        <taxon>Eukaryota</taxon>
        <taxon>Viridiplantae</taxon>
        <taxon>Streptophyta</taxon>
        <taxon>Embryophyta</taxon>
        <taxon>Tracheophyta</taxon>
        <taxon>Spermatophyta</taxon>
        <taxon>Magnoliopsida</taxon>
        <taxon>Liliopsida</taxon>
        <taxon>Poales</taxon>
        <taxon>Poaceae</taxon>
        <taxon>PACMAD clade</taxon>
        <taxon>Panicoideae</taxon>
        <taxon>Andropogonodae</taxon>
        <taxon>Andropogoneae</taxon>
        <taxon>Tripsacinae</taxon>
        <taxon>Zea</taxon>
    </lineage>
</organism>
<evidence type="ECO:0000256" key="7">
    <source>
        <dbReference type="ARBA" id="ARBA00022840"/>
    </source>
</evidence>
<dbReference type="Pfam" id="PF13855">
    <property type="entry name" value="LRR_8"/>
    <property type="match status" value="1"/>
</dbReference>
<evidence type="ECO:0000256" key="4">
    <source>
        <dbReference type="ARBA" id="ARBA00022729"/>
    </source>
</evidence>
<dbReference type="FunFam" id="3.80.10.10:FF:000101">
    <property type="entry name" value="LRR receptor-like serine/threonine-protein kinase ERECTA"/>
    <property type="match status" value="1"/>
</dbReference>
<dbReference type="GO" id="GO:0005524">
    <property type="term" value="F:ATP binding"/>
    <property type="evidence" value="ECO:0007669"/>
    <property type="project" value="UniProtKB-KW"/>
</dbReference>
<evidence type="ECO:0000256" key="12">
    <source>
        <dbReference type="ARBA" id="ARBA00037847"/>
    </source>
</evidence>
<dbReference type="PANTHER" id="PTHR46084:SF19">
    <property type="entry name" value="PROTEIN KINASE DOMAIN-CONTAINING PROTEIN"/>
    <property type="match status" value="1"/>
</dbReference>
<comment type="subcellular location">
    <subcellularLocation>
        <location evidence="12">Endomembrane system</location>
        <topology evidence="12">Single-pass membrane protein</topology>
    </subcellularLocation>
    <subcellularLocation>
        <location evidence="1">Membrane</location>
        <topology evidence="1">Single-pass type I membrane protein</topology>
    </subcellularLocation>
</comment>
<proteinExistence type="predicted"/>
<evidence type="ECO:0000256" key="8">
    <source>
        <dbReference type="ARBA" id="ARBA00022989"/>
    </source>
</evidence>
<reference evidence="13" key="1">
    <citation type="submission" date="2015-12" db="EMBL/GenBank/DDBJ databases">
        <title>Update maize B73 reference genome by single molecule sequencing technologies.</title>
        <authorList>
            <consortium name="Maize Genome Sequencing Project"/>
            <person name="Ware D."/>
        </authorList>
    </citation>
    <scope>NUCLEOTIDE SEQUENCE [LARGE SCALE GENOMIC DNA]</scope>
    <source>
        <tissue evidence="13">Seedling</tissue>
    </source>
</reference>
<dbReference type="GO" id="GO:0012505">
    <property type="term" value="C:endomembrane system"/>
    <property type="evidence" value="ECO:0007669"/>
    <property type="project" value="UniProtKB-SubCell"/>
</dbReference>
<dbReference type="GO" id="GO:0016020">
    <property type="term" value="C:membrane"/>
    <property type="evidence" value="ECO:0007669"/>
    <property type="project" value="UniProtKB-SubCell"/>
</dbReference>
<keyword evidence="8" id="KW-1133">Transmembrane helix</keyword>
<dbReference type="GO" id="GO:0004672">
    <property type="term" value="F:protein kinase activity"/>
    <property type="evidence" value="ECO:0007669"/>
    <property type="project" value="InterPro"/>
</dbReference>
<keyword evidence="10 13" id="KW-0675">Receptor</keyword>
<keyword evidence="4" id="KW-0732">Signal</keyword>
<dbReference type="AlphaFoldDB" id="A0A1D6E4P3"/>
<dbReference type="ExpressionAtlas" id="A0A1D6E4P3">
    <property type="expression patterns" value="baseline and differential"/>
</dbReference>
<keyword evidence="13" id="KW-0418">Kinase</keyword>
<evidence type="ECO:0000313" key="13">
    <source>
        <dbReference type="EMBL" id="ONM15469.1"/>
    </source>
</evidence>
<evidence type="ECO:0000256" key="6">
    <source>
        <dbReference type="ARBA" id="ARBA00022741"/>
    </source>
</evidence>
<keyword evidence="13" id="KW-0808">Transferase</keyword>
<keyword evidence="3" id="KW-0812">Transmembrane</keyword>
<dbReference type="InterPro" id="IPR013210">
    <property type="entry name" value="LRR_N_plant-typ"/>
</dbReference>
<keyword evidence="11" id="KW-0325">Glycoprotein</keyword>
<evidence type="ECO:0000256" key="10">
    <source>
        <dbReference type="ARBA" id="ARBA00023170"/>
    </source>
</evidence>
<dbReference type="InterPro" id="IPR001611">
    <property type="entry name" value="Leu-rich_rpt"/>
</dbReference>
<dbReference type="Gene3D" id="1.10.510.10">
    <property type="entry name" value="Transferase(Phosphotransferase) domain 1"/>
    <property type="match status" value="1"/>
</dbReference>
<keyword evidence="6" id="KW-0547">Nucleotide-binding</keyword>
<keyword evidence="2" id="KW-0433">Leucine-rich repeat</keyword>
<dbReference type="Gene3D" id="3.30.200.20">
    <property type="entry name" value="Phosphorylase Kinase, domain 1"/>
    <property type="match status" value="1"/>
</dbReference>
<protein>
    <submittedName>
        <fullName evidence="13">Putative LRR receptor-like serine/threonine-protein kinase</fullName>
    </submittedName>
</protein>
<dbReference type="SUPFAM" id="SSF56112">
    <property type="entry name" value="Protein kinase-like (PK-like)"/>
    <property type="match status" value="1"/>
</dbReference>